<feature type="compositionally biased region" description="Polar residues" evidence="1">
    <location>
        <begin position="254"/>
        <end position="272"/>
    </location>
</feature>
<feature type="region of interest" description="Disordered" evidence="1">
    <location>
        <begin position="708"/>
        <end position="773"/>
    </location>
</feature>
<evidence type="ECO:0000313" key="4">
    <source>
        <dbReference type="Proteomes" id="UP000019377"/>
    </source>
</evidence>
<dbReference type="PANTHER" id="PTHR47219:SF9">
    <property type="entry name" value="GTPASE ACTIVATING PROTEIN AND CENTROSOME-ASSOCIATED, ISOFORM B"/>
    <property type="match status" value="1"/>
</dbReference>
<organism evidence="3 4">
    <name type="scientific">Kalmanozyma brasiliensis (strain GHG001)</name>
    <name type="common">Yeast</name>
    <name type="synonym">Pseudozyma brasiliensis</name>
    <dbReference type="NCBI Taxonomy" id="1365824"/>
    <lineage>
        <taxon>Eukaryota</taxon>
        <taxon>Fungi</taxon>
        <taxon>Dikarya</taxon>
        <taxon>Basidiomycota</taxon>
        <taxon>Ustilaginomycotina</taxon>
        <taxon>Ustilaginomycetes</taxon>
        <taxon>Ustilaginales</taxon>
        <taxon>Ustilaginaceae</taxon>
        <taxon>Kalmanozyma</taxon>
    </lineage>
</organism>
<keyword evidence="4" id="KW-1185">Reference proteome</keyword>
<reference evidence="4" key="1">
    <citation type="journal article" date="2013" name="Genome Announc.">
        <title>Draft genome sequence of Pseudozyma brasiliensis sp. nov. strain GHG001, a high producer of endo-1,4-xylanase isolated from an insect pest of sugarcane.</title>
        <authorList>
            <person name="Oliveira J.V.D.C."/>
            <person name="dos Santos R.A.C."/>
            <person name="Borges T.A."/>
            <person name="Riano-Pachon D.M."/>
            <person name="Goldman G.H."/>
        </authorList>
    </citation>
    <scope>NUCLEOTIDE SEQUENCE [LARGE SCALE GENOMIC DNA]</scope>
    <source>
        <strain evidence="4">GHG001</strain>
    </source>
</reference>
<feature type="compositionally biased region" description="Low complexity" evidence="1">
    <location>
        <begin position="229"/>
        <end position="253"/>
    </location>
</feature>
<evidence type="ECO:0000313" key="3">
    <source>
        <dbReference type="EMBL" id="EST04972.1"/>
    </source>
</evidence>
<feature type="compositionally biased region" description="Basic and acidic residues" evidence="1">
    <location>
        <begin position="309"/>
        <end position="351"/>
    </location>
</feature>
<dbReference type="OMA" id="PRDYIYE"/>
<dbReference type="SMART" id="SM00164">
    <property type="entry name" value="TBC"/>
    <property type="match status" value="1"/>
</dbReference>
<feature type="compositionally biased region" description="Basic and acidic residues" evidence="1">
    <location>
        <begin position="9"/>
        <end position="21"/>
    </location>
</feature>
<accession>V5GG18</accession>
<dbReference type="STRING" id="1365824.V5GG18"/>
<feature type="region of interest" description="Disordered" evidence="1">
    <location>
        <begin position="152"/>
        <end position="180"/>
    </location>
</feature>
<dbReference type="InterPro" id="IPR000195">
    <property type="entry name" value="Rab-GAP-TBC_dom"/>
</dbReference>
<protein>
    <recommendedName>
        <fullName evidence="2">Rab-GAP TBC domain-containing protein</fullName>
    </recommendedName>
</protein>
<sequence length="812" mass="89115">MAVTFDDTLSDKPNFESKSTEEEQPIASDADEDDGDISLVGSPKASDVSLAGPASTSHRRIDSVPPKKYSVSRDPTSALTASLASTSLQNVIQEEEADMSIPHYDDSVEVDLASRSASPHPPTAQHDELASHPSPVVVDKADLNFVDITLDAPEDDASLSRGSLGPSGVSSRSTLNKNGLSITPAPVLLAADENGNISVIPDSLISPRSAPKDLAPNDAEPSQSAQSDEVATSLSEEVEAVEAAASAIDGEAAPSSSTPPNGANLTTTTSPGLTDKADQVDPASRRKSSSASSHPVDSRTRMTTLPAKPKTEEIKHRADFERMMIAAKEAERKKREDDEERRRQRQDEQREALGRWEKEILPSWSRARKDAELEQLWWKGVPPSIRGRVWALAIGNPLMLSRSLLEQTERKAAGSESIIPRRVLDQIEEDVEETLPSLRLFQANGPLHDDLVRICRAFVLVRIGQLAQLDLAGNANKAAAHHHAHSSELPGSGEVDNHYEPQDEYARRGIDIYQPGLASLAGVLLINMSVNTAFIALLNLIESKPWLKALYSLLPTLVSPSAPSSPVKARASIASTTRTPGGAYTLAPKEKAIRSFERVLETLLGDQMPKAYANLLGHNVRLYRVVLRDWVSTLWARWLDVDTVMRIWDVVLLDETDSVIYRVCLALVQTLESRLYVPDQAELESILRGTNRAALGVWRREKEMKGELEVHARGMGSPTKRRSSVSNTSREALQSAPSASSLASDEVEPPRRSSSLTHPEPADAETEQVSPRDYIYEQYNIEEHHIFDTLEAQRSWWKQSTLQRLLERELSE</sequence>
<feature type="region of interest" description="Disordered" evidence="1">
    <location>
        <begin position="1"/>
        <end position="78"/>
    </location>
</feature>
<feature type="compositionally biased region" description="Low complexity" evidence="1">
    <location>
        <begin position="732"/>
        <end position="744"/>
    </location>
</feature>
<dbReference type="HOGENOM" id="CLU_301298_0_0_1"/>
<dbReference type="InterPro" id="IPR050302">
    <property type="entry name" value="Rab_GAP_TBC_domain"/>
</dbReference>
<feature type="region of interest" description="Disordered" evidence="1">
    <location>
        <begin position="202"/>
        <end position="351"/>
    </location>
</feature>
<feature type="domain" description="Rab-GAP TBC" evidence="2">
    <location>
        <begin position="380"/>
        <end position="655"/>
    </location>
</feature>
<gene>
    <name evidence="3" type="ORF">PSEUBRA_SCAF7g04498</name>
</gene>
<evidence type="ECO:0000259" key="2">
    <source>
        <dbReference type="PROSITE" id="PS50086"/>
    </source>
</evidence>
<dbReference type="eggNOG" id="KOG2223">
    <property type="taxonomic scope" value="Eukaryota"/>
</dbReference>
<evidence type="ECO:0000256" key="1">
    <source>
        <dbReference type="SAM" id="MobiDB-lite"/>
    </source>
</evidence>
<proteinExistence type="predicted"/>
<dbReference type="AlphaFoldDB" id="V5GG18"/>
<feature type="region of interest" description="Disordered" evidence="1">
    <location>
        <begin position="108"/>
        <end position="135"/>
    </location>
</feature>
<dbReference type="OrthoDB" id="289721at2759"/>
<dbReference type="PANTHER" id="PTHR47219">
    <property type="entry name" value="RAB GTPASE-ACTIVATING PROTEIN 1-LIKE"/>
    <property type="match status" value="1"/>
</dbReference>
<dbReference type="Proteomes" id="UP000019377">
    <property type="component" value="Unassembled WGS sequence"/>
</dbReference>
<dbReference type="SUPFAM" id="SSF47923">
    <property type="entry name" value="Ypt/Rab-GAP domain of gyp1p"/>
    <property type="match status" value="2"/>
</dbReference>
<dbReference type="Gene3D" id="1.10.8.270">
    <property type="entry name" value="putative rabgap domain of human tbc1 domain family member 14 like domains"/>
    <property type="match status" value="1"/>
</dbReference>
<dbReference type="Gene3D" id="1.10.10.750">
    <property type="entry name" value="Ypt/Rab-GAP domain of gyp1p, domain 1"/>
    <property type="match status" value="1"/>
</dbReference>
<dbReference type="InterPro" id="IPR035969">
    <property type="entry name" value="Rab-GAP_TBC_sf"/>
</dbReference>
<feature type="compositionally biased region" description="Polar residues" evidence="1">
    <location>
        <begin position="168"/>
        <end position="180"/>
    </location>
</feature>
<name>V5GG18_KALBG</name>
<dbReference type="GO" id="GO:0005096">
    <property type="term" value="F:GTPase activator activity"/>
    <property type="evidence" value="ECO:0007669"/>
    <property type="project" value="TreeGrafter"/>
</dbReference>
<dbReference type="GO" id="GO:0031267">
    <property type="term" value="F:small GTPase binding"/>
    <property type="evidence" value="ECO:0007669"/>
    <property type="project" value="TreeGrafter"/>
</dbReference>
<dbReference type="Gene3D" id="1.10.472.80">
    <property type="entry name" value="Ypt/Rab-GAP domain of gyp1p, domain 3"/>
    <property type="match status" value="1"/>
</dbReference>
<dbReference type="PROSITE" id="PS50086">
    <property type="entry name" value="TBC_RABGAP"/>
    <property type="match status" value="1"/>
</dbReference>
<dbReference type="Pfam" id="PF00566">
    <property type="entry name" value="RabGAP-TBC"/>
    <property type="match status" value="1"/>
</dbReference>
<dbReference type="EMBL" id="KI545893">
    <property type="protein sequence ID" value="EST04972.1"/>
    <property type="molecule type" value="Genomic_DNA"/>
</dbReference>